<proteinExistence type="predicted"/>
<feature type="transmembrane region" description="Helical" evidence="1">
    <location>
        <begin position="93"/>
        <end position="118"/>
    </location>
</feature>
<keyword evidence="1" id="KW-1133">Transmembrane helix</keyword>
<feature type="transmembrane region" description="Helical" evidence="1">
    <location>
        <begin position="63"/>
        <end position="86"/>
    </location>
</feature>
<evidence type="ECO:0008006" key="4">
    <source>
        <dbReference type="Google" id="ProtNLM"/>
    </source>
</evidence>
<keyword evidence="1" id="KW-0472">Membrane</keyword>
<dbReference type="Proteomes" id="UP000230859">
    <property type="component" value="Unassembled WGS sequence"/>
</dbReference>
<sequence length="176" mass="19538">MRNIRFITLVLIILGGALSRLIPHYWNMTPLIGMALFGGAHFQNRRTAMGMVLAAMILSDLFIGYHSLLPLVYALLLGFVWVGTYLKENKKPLLVLTAAFGSSVIFFLITNFAVWLTSGLYPLTGEGLTRCFIYAIPFFQHQLLGDILFTAVFFGGFALAEHRFSVLKKTSASLVA</sequence>
<gene>
    <name evidence="2" type="ORF">COV74_05840</name>
</gene>
<dbReference type="InterPro" id="IPR046487">
    <property type="entry name" value="DUF6580"/>
</dbReference>
<evidence type="ECO:0000256" key="1">
    <source>
        <dbReference type="SAM" id="Phobius"/>
    </source>
</evidence>
<evidence type="ECO:0000313" key="2">
    <source>
        <dbReference type="EMBL" id="PIQ86196.1"/>
    </source>
</evidence>
<protein>
    <recommendedName>
        <fullName evidence="4">Rod shape-determining protein MreD</fullName>
    </recommendedName>
</protein>
<accession>A0A2H0LPA9</accession>
<comment type="caution">
    <text evidence="2">The sequence shown here is derived from an EMBL/GenBank/DDBJ whole genome shotgun (WGS) entry which is preliminary data.</text>
</comment>
<keyword evidence="1" id="KW-0812">Transmembrane</keyword>
<evidence type="ECO:0000313" key="3">
    <source>
        <dbReference type="Proteomes" id="UP000230859"/>
    </source>
</evidence>
<dbReference type="AlphaFoldDB" id="A0A2H0LPA9"/>
<dbReference type="Pfam" id="PF20221">
    <property type="entry name" value="DUF6580"/>
    <property type="match status" value="1"/>
</dbReference>
<feature type="transmembrane region" description="Helical" evidence="1">
    <location>
        <begin position="138"/>
        <end position="160"/>
    </location>
</feature>
<dbReference type="EMBL" id="PCVY01000049">
    <property type="protein sequence ID" value="PIQ86196.1"/>
    <property type="molecule type" value="Genomic_DNA"/>
</dbReference>
<name>A0A2H0LPA9_9BACT</name>
<reference evidence="2 3" key="1">
    <citation type="submission" date="2017-09" db="EMBL/GenBank/DDBJ databases">
        <title>Depth-based differentiation of microbial function through sediment-hosted aquifers and enrichment of novel symbionts in the deep terrestrial subsurface.</title>
        <authorList>
            <person name="Probst A.J."/>
            <person name="Ladd B."/>
            <person name="Jarett J.K."/>
            <person name="Geller-Mcgrath D.E."/>
            <person name="Sieber C.M."/>
            <person name="Emerson J.B."/>
            <person name="Anantharaman K."/>
            <person name="Thomas B.C."/>
            <person name="Malmstrom R."/>
            <person name="Stieglmeier M."/>
            <person name="Klingl A."/>
            <person name="Woyke T."/>
            <person name="Ryan C.M."/>
            <person name="Banfield J.F."/>
        </authorList>
    </citation>
    <scope>NUCLEOTIDE SEQUENCE [LARGE SCALE GENOMIC DNA]</scope>
    <source>
        <strain evidence="2">CG11_big_fil_rev_8_21_14_0_20_45_26</strain>
    </source>
</reference>
<organism evidence="2 3">
    <name type="scientific">Candidatus Abzuiibacterium crystallinum</name>
    <dbReference type="NCBI Taxonomy" id="1974748"/>
    <lineage>
        <taxon>Bacteria</taxon>
        <taxon>Pseudomonadati</taxon>
        <taxon>Candidatus Omnitrophota</taxon>
        <taxon>Candidatus Abzuiibacterium</taxon>
    </lineage>
</organism>